<dbReference type="Gene3D" id="3.10.50.10">
    <property type="match status" value="1"/>
</dbReference>
<comment type="caution">
    <text evidence="11">The sequence shown here is derived from an EMBL/GenBank/DDBJ whole genome shotgun (WGS) entry which is preliminary data.</text>
</comment>
<keyword evidence="5 7" id="KW-0326">Glycosidase</keyword>
<dbReference type="AlphaFoldDB" id="A0A9P7FU53"/>
<dbReference type="PANTHER" id="PTHR11177">
    <property type="entry name" value="CHITINASE"/>
    <property type="match status" value="1"/>
</dbReference>
<dbReference type="OrthoDB" id="76388at2759"/>
<dbReference type="PROSITE" id="PS01095">
    <property type="entry name" value="GH18_1"/>
    <property type="match status" value="1"/>
</dbReference>
<dbReference type="Gene3D" id="3.20.20.80">
    <property type="entry name" value="Glycosidases"/>
    <property type="match status" value="1"/>
</dbReference>
<keyword evidence="3" id="KW-0146">Chitin degradation</keyword>
<evidence type="ECO:0000256" key="7">
    <source>
        <dbReference type="RuleBase" id="RU000489"/>
    </source>
</evidence>
<protein>
    <recommendedName>
        <fullName evidence="10">GH18 domain-containing protein</fullName>
    </recommendedName>
</protein>
<evidence type="ECO:0000259" key="10">
    <source>
        <dbReference type="PROSITE" id="PS51910"/>
    </source>
</evidence>
<dbReference type="InterPro" id="IPR001223">
    <property type="entry name" value="Glyco_hydro18_cat"/>
</dbReference>
<keyword evidence="2 7" id="KW-0378">Hydrolase</keyword>
<dbReference type="InterPro" id="IPR011583">
    <property type="entry name" value="Chitinase_II/V-like_cat"/>
</dbReference>
<evidence type="ECO:0000313" key="12">
    <source>
        <dbReference type="Proteomes" id="UP000717328"/>
    </source>
</evidence>
<evidence type="ECO:0000256" key="6">
    <source>
        <dbReference type="ARBA" id="ARBA00023326"/>
    </source>
</evidence>
<name>A0A9P7FU53_9AGAR</name>
<dbReference type="Proteomes" id="UP000717328">
    <property type="component" value="Unassembled WGS sequence"/>
</dbReference>
<keyword evidence="4" id="KW-0119">Carbohydrate metabolism</keyword>
<feature type="non-terminal residue" evidence="11">
    <location>
        <position position="427"/>
    </location>
</feature>
<dbReference type="GO" id="GO:0005576">
    <property type="term" value="C:extracellular region"/>
    <property type="evidence" value="ECO:0007669"/>
    <property type="project" value="TreeGrafter"/>
</dbReference>
<proteinExistence type="inferred from homology"/>
<dbReference type="InterPro" id="IPR017853">
    <property type="entry name" value="GH"/>
</dbReference>
<evidence type="ECO:0000256" key="2">
    <source>
        <dbReference type="ARBA" id="ARBA00022801"/>
    </source>
</evidence>
<keyword evidence="6" id="KW-0624">Polysaccharide degradation</keyword>
<gene>
    <name evidence="11" type="ORF">H0H81_011471</name>
</gene>
<accession>A0A9P7FU53</accession>
<dbReference type="SMART" id="SM00636">
    <property type="entry name" value="Glyco_18"/>
    <property type="match status" value="1"/>
</dbReference>
<sequence>MAAHSAFKHILLLLGVALMSLVAVDATRIMHRPPPEIYHSRPRLGNPHPHPAPPPKILGGGFLDKEYVSFAYFTNWGIYGADYLVTNITDSYLTHILYAFADTDPINGTVFLTDSYSDEQILYPGDSGDDPEHNLYGNLKQLYLLKLQRRNLKRSFSPGDFNFVTNSTSRAIFVQSAVEIVENYGFDGVDIDFEYPANTDQQSGLAALVTELRFAFDVLAARKGDSVPYQITFAAPAGAQDSQFLDIPKMNAALSYWSLMGYDYAGPWLNFTDNQANVFGGARTGVSSDMALNRYISQGATACKMNLGMPLYGRAFEDTDGLGDSYNGVGPGTLEAGVYSYNVLPFAGATVYENATDITSYSYDPVAREFVTYDTPDIVNLKVQYLKNKGLAGSMFWELSTDKVGPLSLVGTASQALGQLDRTPNHI</sequence>
<evidence type="ECO:0000256" key="3">
    <source>
        <dbReference type="ARBA" id="ARBA00023024"/>
    </source>
</evidence>
<dbReference type="GO" id="GO:0008061">
    <property type="term" value="F:chitin binding"/>
    <property type="evidence" value="ECO:0007669"/>
    <property type="project" value="InterPro"/>
</dbReference>
<dbReference type="GO" id="GO:0008843">
    <property type="term" value="F:endochitinase activity"/>
    <property type="evidence" value="ECO:0007669"/>
    <property type="project" value="UniProtKB-EC"/>
</dbReference>
<organism evidence="11 12">
    <name type="scientific">Sphagnurus paluster</name>
    <dbReference type="NCBI Taxonomy" id="117069"/>
    <lineage>
        <taxon>Eukaryota</taxon>
        <taxon>Fungi</taxon>
        <taxon>Dikarya</taxon>
        <taxon>Basidiomycota</taxon>
        <taxon>Agaricomycotina</taxon>
        <taxon>Agaricomycetes</taxon>
        <taxon>Agaricomycetidae</taxon>
        <taxon>Agaricales</taxon>
        <taxon>Tricholomatineae</taxon>
        <taxon>Lyophyllaceae</taxon>
        <taxon>Sphagnurus</taxon>
    </lineage>
</organism>
<dbReference type="GO" id="GO:0006032">
    <property type="term" value="P:chitin catabolic process"/>
    <property type="evidence" value="ECO:0007669"/>
    <property type="project" value="UniProtKB-KW"/>
</dbReference>
<dbReference type="Pfam" id="PF00704">
    <property type="entry name" value="Glyco_hydro_18"/>
    <property type="match status" value="1"/>
</dbReference>
<dbReference type="InterPro" id="IPR050314">
    <property type="entry name" value="Glycosyl_Hydrlase_18"/>
</dbReference>
<evidence type="ECO:0000256" key="8">
    <source>
        <dbReference type="RuleBase" id="RU004453"/>
    </source>
</evidence>
<keyword evidence="9" id="KW-0732">Signal</keyword>
<dbReference type="PANTHER" id="PTHR11177:SF317">
    <property type="entry name" value="CHITINASE 12-RELATED"/>
    <property type="match status" value="1"/>
</dbReference>
<dbReference type="InterPro" id="IPR001579">
    <property type="entry name" value="Glyco_hydro_18_chit_AS"/>
</dbReference>
<dbReference type="PROSITE" id="PS51910">
    <property type="entry name" value="GH18_2"/>
    <property type="match status" value="1"/>
</dbReference>
<evidence type="ECO:0000256" key="9">
    <source>
        <dbReference type="SAM" id="SignalP"/>
    </source>
</evidence>
<dbReference type="SUPFAM" id="SSF54556">
    <property type="entry name" value="Chitinase insertion domain"/>
    <property type="match status" value="1"/>
</dbReference>
<dbReference type="InterPro" id="IPR029070">
    <property type="entry name" value="Chitinase_insertion_sf"/>
</dbReference>
<feature type="signal peptide" evidence="9">
    <location>
        <begin position="1"/>
        <end position="26"/>
    </location>
</feature>
<evidence type="ECO:0000313" key="11">
    <source>
        <dbReference type="EMBL" id="KAG5635380.1"/>
    </source>
</evidence>
<evidence type="ECO:0000256" key="5">
    <source>
        <dbReference type="ARBA" id="ARBA00023295"/>
    </source>
</evidence>
<evidence type="ECO:0000256" key="4">
    <source>
        <dbReference type="ARBA" id="ARBA00023277"/>
    </source>
</evidence>
<dbReference type="EMBL" id="JABCKI010006106">
    <property type="protein sequence ID" value="KAG5635380.1"/>
    <property type="molecule type" value="Genomic_DNA"/>
</dbReference>
<dbReference type="GO" id="GO:0000272">
    <property type="term" value="P:polysaccharide catabolic process"/>
    <property type="evidence" value="ECO:0007669"/>
    <property type="project" value="UniProtKB-KW"/>
</dbReference>
<feature type="chain" id="PRO_5040228472" description="GH18 domain-containing protein" evidence="9">
    <location>
        <begin position="27"/>
        <end position="427"/>
    </location>
</feature>
<feature type="domain" description="GH18" evidence="10">
    <location>
        <begin position="67"/>
        <end position="420"/>
    </location>
</feature>
<reference evidence="11" key="1">
    <citation type="submission" date="2021-02" db="EMBL/GenBank/DDBJ databases">
        <authorList>
            <person name="Nieuwenhuis M."/>
            <person name="Van De Peppel L.J.J."/>
        </authorList>
    </citation>
    <scope>NUCLEOTIDE SEQUENCE</scope>
    <source>
        <strain evidence="11">D49</strain>
    </source>
</reference>
<reference evidence="11" key="2">
    <citation type="submission" date="2021-10" db="EMBL/GenBank/DDBJ databases">
        <title>Phylogenomics reveals ancestral predisposition of the termite-cultivated fungus Termitomyces towards a domesticated lifestyle.</title>
        <authorList>
            <person name="Auxier B."/>
            <person name="Grum-Grzhimaylo A."/>
            <person name="Cardenas M.E."/>
            <person name="Lodge J.D."/>
            <person name="Laessoe T."/>
            <person name="Pedersen O."/>
            <person name="Smith M.E."/>
            <person name="Kuyper T.W."/>
            <person name="Franco-Molano E.A."/>
            <person name="Baroni T.J."/>
            <person name="Aanen D.K."/>
        </authorList>
    </citation>
    <scope>NUCLEOTIDE SEQUENCE</scope>
    <source>
        <strain evidence="11">D49</strain>
    </source>
</reference>
<keyword evidence="12" id="KW-1185">Reference proteome</keyword>
<evidence type="ECO:0000256" key="1">
    <source>
        <dbReference type="ARBA" id="ARBA00000822"/>
    </source>
</evidence>
<comment type="similarity">
    <text evidence="8">Belongs to the glycosyl hydrolase 18 family.</text>
</comment>
<comment type="catalytic activity">
    <reaction evidence="1">
        <text>Random endo-hydrolysis of N-acetyl-beta-D-glucosaminide (1-&gt;4)-beta-linkages in chitin and chitodextrins.</text>
        <dbReference type="EC" id="3.2.1.14"/>
    </reaction>
</comment>
<dbReference type="SUPFAM" id="SSF51445">
    <property type="entry name" value="(Trans)glycosidases"/>
    <property type="match status" value="1"/>
</dbReference>